<dbReference type="InterPro" id="IPR036388">
    <property type="entry name" value="WH-like_DNA-bd_sf"/>
</dbReference>
<dbReference type="Pfam" id="PF00126">
    <property type="entry name" value="HTH_1"/>
    <property type="match status" value="1"/>
</dbReference>
<evidence type="ECO:0000256" key="4">
    <source>
        <dbReference type="ARBA" id="ARBA00023159"/>
    </source>
</evidence>
<dbReference type="AlphaFoldDB" id="A0A9W6CJX2"/>
<dbReference type="PANTHER" id="PTHR30346:SF26">
    <property type="entry name" value="HYDROGEN PEROXIDE-INDUCIBLE GENES ACTIVATOR"/>
    <property type="match status" value="1"/>
</dbReference>
<dbReference type="PRINTS" id="PR00039">
    <property type="entry name" value="HTHLYSR"/>
</dbReference>
<evidence type="ECO:0000313" key="8">
    <source>
        <dbReference type="EMBL" id="MDR6333165.1"/>
    </source>
</evidence>
<proteinExistence type="inferred from homology"/>
<dbReference type="Gene3D" id="1.10.10.10">
    <property type="entry name" value="Winged helix-like DNA-binding domain superfamily/Winged helix DNA-binding domain"/>
    <property type="match status" value="1"/>
</dbReference>
<dbReference type="GO" id="GO:0003677">
    <property type="term" value="F:DNA binding"/>
    <property type="evidence" value="ECO:0007669"/>
    <property type="project" value="UniProtKB-KW"/>
</dbReference>
<keyword evidence="3" id="KW-0238">DNA-binding</keyword>
<comment type="similarity">
    <text evidence="1">Belongs to the LysR transcriptional regulatory family.</text>
</comment>
<dbReference type="RefSeq" id="WP_169121719.1">
    <property type="nucleotide sequence ID" value="NZ_BSDO01000001.1"/>
</dbReference>
<protein>
    <submittedName>
        <fullName evidence="7">Hyaluronan synthase</fullName>
    </submittedName>
    <submittedName>
        <fullName evidence="8">LysR family hydrogen peroxide-inducible transcriptional activator</fullName>
    </submittedName>
</protein>
<sequence>MPFRPRHRQLEYVVALAETGHFGAAAKRCHVSQPTLSVQVALLEEQLGTPLFDRTRGRVIPTAIGERVIASARSILQALDDIVATAATGADNLGGLIRLGVAPTFGPYFLPHLLPVLHRRYPGLQIYIREERPSVIEREVTAGNLDCGLGPQPLSASVLTFRRLCREAIYLGAGKDHRLADGGSVEIGQLKGERLLTLGRGHQLFESARALAAASGAQVREDYEGTSLDALRQMVIMGMGLSLFPELYARSEFRVQDHIALLTVEGWPATRDMGFFWRAGNNRAAHFDQLARESEGTCRELGLEPG</sequence>
<evidence type="ECO:0000259" key="6">
    <source>
        <dbReference type="PROSITE" id="PS50931"/>
    </source>
</evidence>
<dbReference type="Proteomes" id="UP001245370">
    <property type="component" value="Unassembled WGS sequence"/>
</dbReference>
<keyword evidence="4" id="KW-0010">Activator</keyword>
<keyword evidence="2" id="KW-0805">Transcription regulation</keyword>
<dbReference type="GeneID" id="95761908"/>
<evidence type="ECO:0000256" key="2">
    <source>
        <dbReference type="ARBA" id="ARBA00023015"/>
    </source>
</evidence>
<keyword evidence="5" id="KW-0804">Transcription</keyword>
<keyword evidence="10" id="KW-1185">Reference proteome</keyword>
<comment type="caution">
    <text evidence="7">The sequence shown here is derived from an EMBL/GenBank/DDBJ whole genome shotgun (WGS) entry which is preliminary data.</text>
</comment>
<dbReference type="GO" id="GO:0003700">
    <property type="term" value="F:DNA-binding transcription factor activity"/>
    <property type="evidence" value="ECO:0007669"/>
    <property type="project" value="InterPro"/>
</dbReference>
<dbReference type="Proteomes" id="UP001144397">
    <property type="component" value="Unassembled WGS sequence"/>
</dbReference>
<evidence type="ECO:0000256" key="3">
    <source>
        <dbReference type="ARBA" id="ARBA00023125"/>
    </source>
</evidence>
<evidence type="ECO:0000256" key="1">
    <source>
        <dbReference type="ARBA" id="ARBA00009437"/>
    </source>
</evidence>
<evidence type="ECO:0000313" key="10">
    <source>
        <dbReference type="Proteomes" id="UP001245370"/>
    </source>
</evidence>
<dbReference type="Pfam" id="PF03466">
    <property type="entry name" value="LysR_substrate"/>
    <property type="match status" value="1"/>
</dbReference>
<reference evidence="8 10" key="2">
    <citation type="submission" date="2023-07" db="EMBL/GenBank/DDBJ databases">
        <title>Genomic Encyclopedia of Type Strains, Phase IV (KMG-IV): sequencing the most valuable type-strain genomes for metagenomic binning, comparative biology and taxonomic classification.</title>
        <authorList>
            <person name="Goeker M."/>
        </authorList>
    </citation>
    <scope>NUCLEOTIDE SEQUENCE [LARGE SCALE GENOMIC DNA]</scope>
    <source>
        <strain evidence="8 10">DSM 338</strain>
    </source>
</reference>
<dbReference type="SUPFAM" id="SSF46785">
    <property type="entry name" value="Winged helix' DNA-binding domain"/>
    <property type="match status" value="1"/>
</dbReference>
<dbReference type="EMBL" id="BSDO01000001">
    <property type="protein sequence ID" value="GLI21441.1"/>
    <property type="molecule type" value="Genomic_DNA"/>
</dbReference>
<dbReference type="InterPro" id="IPR000847">
    <property type="entry name" value="LysR_HTH_N"/>
</dbReference>
<name>A0A9W6CJX2_XANFL</name>
<dbReference type="CDD" id="cd08411">
    <property type="entry name" value="PBP2_OxyR"/>
    <property type="match status" value="1"/>
</dbReference>
<dbReference type="GO" id="GO:0032993">
    <property type="term" value="C:protein-DNA complex"/>
    <property type="evidence" value="ECO:0007669"/>
    <property type="project" value="TreeGrafter"/>
</dbReference>
<evidence type="ECO:0000313" key="7">
    <source>
        <dbReference type="EMBL" id="GLI21441.1"/>
    </source>
</evidence>
<dbReference type="EMBL" id="JAVDPY010000002">
    <property type="protein sequence ID" value="MDR6333165.1"/>
    <property type="molecule type" value="Genomic_DNA"/>
</dbReference>
<dbReference type="InterPro" id="IPR005119">
    <property type="entry name" value="LysR_subst-bd"/>
</dbReference>
<reference evidence="7" key="1">
    <citation type="submission" date="2022-12" db="EMBL/GenBank/DDBJ databases">
        <title>Reference genome sequencing for broad-spectrum identification of bacterial and archaeal isolates by mass spectrometry.</title>
        <authorList>
            <person name="Sekiguchi Y."/>
            <person name="Tourlousse D.M."/>
        </authorList>
    </citation>
    <scope>NUCLEOTIDE SEQUENCE</scope>
    <source>
        <strain evidence="7">301</strain>
    </source>
</reference>
<dbReference type="SUPFAM" id="SSF53850">
    <property type="entry name" value="Periplasmic binding protein-like II"/>
    <property type="match status" value="1"/>
</dbReference>
<dbReference type="PROSITE" id="PS50931">
    <property type="entry name" value="HTH_LYSR"/>
    <property type="match status" value="1"/>
</dbReference>
<evidence type="ECO:0000313" key="9">
    <source>
        <dbReference type="Proteomes" id="UP001144397"/>
    </source>
</evidence>
<gene>
    <name evidence="7" type="primary">oxyR</name>
    <name evidence="8" type="ORF">GGQ86_001629</name>
    <name evidence="7" type="ORF">XFLAVUS301_11150</name>
</gene>
<dbReference type="FunFam" id="1.10.10.10:FF:000001">
    <property type="entry name" value="LysR family transcriptional regulator"/>
    <property type="match status" value="1"/>
</dbReference>
<accession>A0A9W6CJX2</accession>
<dbReference type="InterPro" id="IPR036390">
    <property type="entry name" value="WH_DNA-bd_sf"/>
</dbReference>
<feature type="domain" description="HTH lysR-type" evidence="6">
    <location>
        <begin position="1"/>
        <end position="62"/>
    </location>
</feature>
<organism evidence="7 9">
    <name type="scientific">Xanthobacter flavus</name>
    <dbReference type="NCBI Taxonomy" id="281"/>
    <lineage>
        <taxon>Bacteria</taxon>
        <taxon>Pseudomonadati</taxon>
        <taxon>Pseudomonadota</taxon>
        <taxon>Alphaproteobacteria</taxon>
        <taxon>Hyphomicrobiales</taxon>
        <taxon>Xanthobacteraceae</taxon>
        <taxon>Xanthobacter</taxon>
    </lineage>
</organism>
<dbReference type="Gene3D" id="3.40.190.10">
    <property type="entry name" value="Periplasmic binding protein-like II"/>
    <property type="match status" value="2"/>
</dbReference>
<evidence type="ECO:0000256" key="5">
    <source>
        <dbReference type="ARBA" id="ARBA00023163"/>
    </source>
</evidence>
<dbReference type="PANTHER" id="PTHR30346">
    <property type="entry name" value="TRANSCRIPTIONAL DUAL REGULATOR HCAR-RELATED"/>
    <property type="match status" value="1"/>
</dbReference>